<comment type="caution">
    <text evidence="3">The sequence shown here is derived from an EMBL/GenBank/DDBJ whole genome shotgun (WGS) entry which is preliminary data.</text>
</comment>
<dbReference type="EMBL" id="VSRR010001941">
    <property type="protein sequence ID" value="MPC28613.1"/>
    <property type="molecule type" value="Genomic_DNA"/>
</dbReference>
<name>A0A5B7E602_PORTR</name>
<feature type="chain" id="PRO_5022988068" evidence="2">
    <location>
        <begin position="18"/>
        <end position="73"/>
    </location>
</feature>
<keyword evidence="1" id="KW-0472">Membrane</keyword>
<keyword evidence="2" id="KW-0732">Signal</keyword>
<protein>
    <submittedName>
        <fullName evidence="3">Uncharacterized protein</fullName>
    </submittedName>
</protein>
<evidence type="ECO:0000256" key="2">
    <source>
        <dbReference type="SAM" id="SignalP"/>
    </source>
</evidence>
<proteinExistence type="predicted"/>
<keyword evidence="4" id="KW-1185">Reference proteome</keyword>
<sequence length="73" mass="8081">MLHLFLSFIAIFMLTACLPSSCSLAAQGFLLPLILILFNSLIHKLASTLIHSYLFLVNSGTPCLLLYFHLPTT</sequence>
<gene>
    <name evidence="3" type="ORF">E2C01_021820</name>
</gene>
<evidence type="ECO:0000313" key="3">
    <source>
        <dbReference type="EMBL" id="MPC28613.1"/>
    </source>
</evidence>
<dbReference type="AlphaFoldDB" id="A0A5B7E602"/>
<organism evidence="3 4">
    <name type="scientific">Portunus trituberculatus</name>
    <name type="common">Swimming crab</name>
    <name type="synonym">Neptunus trituberculatus</name>
    <dbReference type="NCBI Taxonomy" id="210409"/>
    <lineage>
        <taxon>Eukaryota</taxon>
        <taxon>Metazoa</taxon>
        <taxon>Ecdysozoa</taxon>
        <taxon>Arthropoda</taxon>
        <taxon>Crustacea</taxon>
        <taxon>Multicrustacea</taxon>
        <taxon>Malacostraca</taxon>
        <taxon>Eumalacostraca</taxon>
        <taxon>Eucarida</taxon>
        <taxon>Decapoda</taxon>
        <taxon>Pleocyemata</taxon>
        <taxon>Brachyura</taxon>
        <taxon>Eubrachyura</taxon>
        <taxon>Portunoidea</taxon>
        <taxon>Portunidae</taxon>
        <taxon>Portuninae</taxon>
        <taxon>Portunus</taxon>
    </lineage>
</organism>
<evidence type="ECO:0000256" key="1">
    <source>
        <dbReference type="SAM" id="Phobius"/>
    </source>
</evidence>
<keyword evidence="1" id="KW-1133">Transmembrane helix</keyword>
<accession>A0A5B7E602</accession>
<keyword evidence="1" id="KW-0812">Transmembrane</keyword>
<feature type="transmembrane region" description="Helical" evidence="1">
    <location>
        <begin position="53"/>
        <end position="70"/>
    </location>
</feature>
<dbReference type="Proteomes" id="UP000324222">
    <property type="component" value="Unassembled WGS sequence"/>
</dbReference>
<reference evidence="3 4" key="1">
    <citation type="submission" date="2019-05" db="EMBL/GenBank/DDBJ databases">
        <title>Another draft genome of Portunus trituberculatus and its Hox gene families provides insights of decapod evolution.</title>
        <authorList>
            <person name="Jeong J.-H."/>
            <person name="Song I."/>
            <person name="Kim S."/>
            <person name="Choi T."/>
            <person name="Kim D."/>
            <person name="Ryu S."/>
            <person name="Kim W."/>
        </authorList>
    </citation>
    <scope>NUCLEOTIDE SEQUENCE [LARGE SCALE GENOMIC DNA]</scope>
    <source>
        <tissue evidence="3">Muscle</tissue>
    </source>
</reference>
<evidence type="ECO:0000313" key="4">
    <source>
        <dbReference type="Proteomes" id="UP000324222"/>
    </source>
</evidence>
<feature type="signal peptide" evidence="2">
    <location>
        <begin position="1"/>
        <end position="17"/>
    </location>
</feature>